<dbReference type="EMBL" id="BMOV01000003">
    <property type="protein sequence ID" value="GGO09077.1"/>
    <property type="molecule type" value="Genomic_DNA"/>
</dbReference>
<dbReference type="InterPro" id="IPR036390">
    <property type="entry name" value="WH_DNA-bd_sf"/>
</dbReference>
<comment type="caution">
    <text evidence="7">The sequence shown here is derived from an EMBL/GenBank/DDBJ whole genome shotgun (WGS) entry which is preliminary data.</text>
</comment>
<dbReference type="InterPro" id="IPR036388">
    <property type="entry name" value="WH-like_DNA-bd_sf"/>
</dbReference>
<evidence type="ECO:0000256" key="4">
    <source>
        <dbReference type="ARBA" id="ARBA00023159"/>
    </source>
</evidence>
<dbReference type="Pfam" id="PF03466">
    <property type="entry name" value="LysR_substrate"/>
    <property type="match status" value="1"/>
</dbReference>
<dbReference type="Gene3D" id="1.10.10.10">
    <property type="entry name" value="Winged helix-like DNA-binding domain superfamily/Winged helix DNA-binding domain"/>
    <property type="match status" value="1"/>
</dbReference>
<dbReference type="CDD" id="cd08411">
    <property type="entry name" value="PBP2_OxyR"/>
    <property type="match status" value="1"/>
</dbReference>
<reference evidence="8" key="1">
    <citation type="journal article" date="2019" name="Int. J. Syst. Evol. Microbiol.">
        <title>The Global Catalogue of Microorganisms (GCM) 10K type strain sequencing project: providing services to taxonomists for standard genome sequencing and annotation.</title>
        <authorList>
            <consortium name="The Broad Institute Genomics Platform"/>
            <consortium name="The Broad Institute Genome Sequencing Center for Infectious Disease"/>
            <person name="Wu L."/>
            <person name="Ma J."/>
        </authorList>
    </citation>
    <scope>NUCLEOTIDE SEQUENCE [LARGE SCALE GENOMIC DNA]</scope>
    <source>
        <strain evidence="8">JCM 17843</strain>
    </source>
</reference>
<dbReference type="RefSeq" id="WP_150005841.1">
    <property type="nucleotide sequence ID" value="NZ_BMOV01000003.1"/>
</dbReference>
<dbReference type="SUPFAM" id="SSF46785">
    <property type="entry name" value="Winged helix' DNA-binding domain"/>
    <property type="match status" value="1"/>
</dbReference>
<proteinExistence type="inferred from homology"/>
<evidence type="ECO:0000256" key="1">
    <source>
        <dbReference type="ARBA" id="ARBA00009437"/>
    </source>
</evidence>
<evidence type="ECO:0000313" key="7">
    <source>
        <dbReference type="EMBL" id="GGO09077.1"/>
    </source>
</evidence>
<dbReference type="InterPro" id="IPR000847">
    <property type="entry name" value="LysR_HTH_N"/>
</dbReference>
<name>A0ABQ2LBA5_9PROT</name>
<evidence type="ECO:0000259" key="6">
    <source>
        <dbReference type="PROSITE" id="PS50931"/>
    </source>
</evidence>
<dbReference type="PRINTS" id="PR00039">
    <property type="entry name" value="HTHLYSR"/>
</dbReference>
<sequence length="323" mass="36278">MTITWHGRTREPSLRQIRYFLEVAKAGSYRRAAARIGVSQPTLTAQIAALEEILGCVLLERMKTGAVPTPLGRDLIGLGQTLVHEMDLFTQKARSGSLGVVGTHRLGVPPTLGPYLLPEVIGAVHEAYPDLQLYVREDGPRDLEAQLLEGHHDLILTQFPLTASDITTDILFDEPLILTASRDHPLSLLDQVTPEHLHGQKLLALEDRYRFFDQVQELAHRYHARLLREYEGTSLDTLRHMVGMNMGLGFLPALYVRSEIIPRKDVQILPLSEVPAYRTIALAWRPGAPYRVLYRALASLIRSICREKLHADVRPYEPSPPST</sequence>
<dbReference type="Pfam" id="PF00126">
    <property type="entry name" value="HTH_1"/>
    <property type="match status" value="1"/>
</dbReference>
<protein>
    <submittedName>
        <fullName evidence="7">Hyaluronan synthase</fullName>
    </submittedName>
</protein>
<evidence type="ECO:0000256" key="2">
    <source>
        <dbReference type="ARBA" id="ARBA00023015"/>
    </source>
</evidence>
<keyword evidence="4" id="KW-0010">Activator</keyword>
<keyword evidence="8" id="KW-1185">Reference proteome</keyword>
<keyword evidence="3" id="KW-0238">DNA-binding</keyword>
<keyword evidence="5" id="KW-0804">Transcription</keyword>
<accession>A0ABQ2LBA5</accession>
<dbReference type="PROSITE" id="PS50931">
    <property type="entry name" value="HTH_LYSR"/>
    <property type="match status" value="1"/>
</dbReference>
<evidence type="ECO:0000256" key="5">
    <source>
        <dbReference type="ARBA" id="ARBA00023163"/>
    </source>
</evidence>
<dbReference type="SUPFAM" id="SSF53850">
    <property type="entry name" value="Periplasmic binding protein-like II"/>
    <property type="match status" value="1"/>
</dbReference>
<evidence type="ECO:0000256" key="3">
    <source>
        <dbReference type="ARBA" id="ARBA00023125"/>
    </source>
</evidence>
<keyword evidence="2" id="KW-0805">Transcription regulation</keyword>
<feature type="domain" description="HTH lysR-type" evidence="6">
    <location>
        <begin position="12"/>
        <end position="69"/>
    </location>
</feature>
<dbReference type="Proteomes" id="UP000602381">
    <property type="component" value="Unassembled WGS sequence"/>
</dbReference>
<dbReference type="PANTHER" id="PTHR30346">
    <property type="entry name" value="TRANSCRIPTIONAL DUAL REGULATOR HCAR-RELATED"/>
    <property type="match status" value="1"/>
</dbReference>
<organism evidence="7 8">
    <name type="scientific">Iodidimonas muriae</name>
    <dbReference type="NCBI Taxonomy" id="261467"/>
    <lineage>
        <taxon>Bacteria</taxon>
        <taxon>Pseudomonadati</taxon>
        <taxon>Pseudomonadota</taxon>
        <taxon>Alphaproteobacteria</taxon>
        <taxon>Iodidimonadales</taxon>
        <taxon>Iodidimonadaceae</taxon>
        <taxon>Iodidimonas</taxon>
    </lineage>
</organism>
<evidence type="ECO:0000313" key="8">
    <source>
        <dbReference type="Proteomes" id="UP000602381"/>
    </source>
</evidence>
<dbReference type="InterPro" id="IPR005119">
    <property type="entry name" value="LysR_subst-bd"/>
</dbReference>
<comment type="similarity">
    <text evidence="1">Belongs to the LysR transcriptional regulatory family.</text>
</comment>
<dbReference type="PANTHER" id="PTHR30346:SF26">
    <property type="entry name" value="HYDROGEN PEROXIDE-INDUCIBLE GENES ACTIVATOR"/>
    <property type="match status" value="1"/>
</dbReference>
<gene>
    <name evidence="7" type="primary">oxyR</name>
    <name evidence="7" type="ORF">GCM10007972_10230</name>
</gene>
<dbReference type="Gene3D" id="3.40.190.10">
    <property type="entry name" value="Periplasmic binding protein-like II"/>
    <property type="match status" value="2"/>
</dbReference>